<dbReference type="PANTHER" id="PTHR10161">
    <property type="entry name" value="TARTRATE-RESISTANT ACID PHOSPHATASE TYPE 5"/>
    <property type="match status" value="1"/>
</dbReference>
<name>A0A9E3HAT3_9NOST</name>
<dbReference type="GO" id="GO:0016787">
    <property type="term" value="F:hydrolase activity"/>
    <property type="evidence" value="ECO:0007669"/>
    <property type="project" value="UniProtKB-KW"/>
</dbReference>
<dbReference type="SUPFAM" id="SSF56300">
    <property type="entry name" value="Metallo-dependent phosphatases"/>
    <property type="match status" value="1"/>
</dbReference>
<keyword evidence="2" id="KW-0378">Hydrolase</keyword>
<reference evidence="4" key="2">
    <citation type="journal article" date="2022" name="Microbiol. Resour. Announc.">
        <title>Metagenome Sequencing to Explore Phylogenomics of Terrestrial Cyanobacteria.</title>
        <authorList>
            <person name="Ward R.D."/>
            <person name="Stajich J.E."/>
            <person name="Johansen J.R."/>
            <person name="Huntemann M."/>
            <person name="Clum A."/>
            <person name="Foster B."/>
            <person name="Foster B."/>
            <person name="Roux S."/>
            <person name="Palaniappan K."/>
            <person name="Varghese N."/>
            <person name="Mukherjee S."/>
            <person name="Reddy T.B.K."/>
            <person name="Daum C."/>
            <person name="Copeland A."/>
            <person name="Chen I.A."/>
            <person name="Ivanova N.N."/>
            <person name="Kyrpides N.C."/>
            <person name="Shapiro N."/>
            <person name="Eloe-Fadrosh E.A."/>
            <person name="Pietrasiak N."/>
        </authorList>
    </citation>
    <scope>NUCLEOTIDE SEQUENCE</scope>
    <source>
        <strain evidence="4">HA4357-MV3</strain>
    </source>
</reference>
<protein>
    <submittedName>
        <fullName evidence="4">Metallophosphoesterase</fullName>
    </submittedName>
</protein>
<gene>
    <name evidence="4" type="ORF">KME28_16215</name>
</gene>
<keyword evidence="1" id="KW-0732">Signal</keyword>
<dbReference type="EMBL" id="JAHHHW010000100">
    <property type="protein sequence ID" value="MBW4433221.1"/>
    <property type="molecule type" value="Genomic_DNA"/>
</dbReference>
<dbReference type="PANTHER" id="PTHR10161:SF14">
    <property type="entry name" value="TARTRATE-RESISTANT ACID PHOSPHATASE TYPE 5"/>
    <property type="match status" value="1"/>
</dbReference>
<reference evidence="4" key="1">
    <citation type="submission" date="2021-05" db="EMBL/GenBank/DDBJ databases">
        <authorList>
            <person name="Pietrasiak N."/>
            <person name="Ward R."/>
            <person name="Stajich J.E."/>
            <person name="Kurbessoian T."/>
        </authorList>
    </citation>
    <scope>NUCLEOTIDE SEQUENCE</scope>
    <source>
        <strain evidence="4">HA4357-MV3</strain>
    </source>
</reference>
<evidence type="ECO:0000313" key="5">
    <source>
        <dbReference type="Proteomes" id="UP000813215"/>
    </source>
</evidence>
<dbReference type="InterPro" id="IPR051558">
    <property type="entry name" value="Metallophosphoesterase_PAP"/>
</dbReference>
<evidence type="ECO:0000256" key="2">
    <source>
        <dbReference type="ARBA" id="ARBA00022801"/>
    </source>
</evidence>
<sequence>MKLKRRKFLFLGGLSAIGTVYLASLKHQIFSQNSDQISQATAAIPSTKKDLLLRFVSVADTGTGAKGQYAVAKAMANYHSKNYYNLVVLAGDNIYTNGEIEKINAVFERPYAPLLKKGVKFQAALGNHDIRTVNGDLQVKYASFNMRGRYYTFRRDKVQFFALDTNSNADWINQLNWLEKELSQSNATWKIVFGHHPIYASGVYGSNPDFIQTFTPLFQKYGVQLYINGHEHHYERTRAINGTTYLICGGGAGTRPVGKNEWTEYSAEKLSFAAYEVFSDRIEVSGIDTANRVFDQGIIPLKSA</sequence>
<evidence type="ECO:0000256" key="1">
    <source>
        <dbReference type="ARBA" id="ARBA00022729"/>
    </source>
</evidence>
<feature type="domain" description="Calcineurin-like phosphoesterase" evidence="3">
    <location>
        <begin position="54"/>
        <end position="234"/>
    </location>
</feature>
<dbReference type="Proteomes" id="UP000813215">
    <property type="component" value="Unassembled WGS sequence"/>
</dbReference>
<organism evidence="4 5">
    <name type="scientific">Pelatocladus maniniholoensis HA4357-MV3</name>
    <dbReference type="NCBI Taxonomy" id="1117104"/>
    <lineage>
        <taxon>Bacteria</taxon>
        <taxon>Bacillati</taxon>
        <taxon>Cyanobacteriota</taxon>
        <taxon>Cyanophyceae</taxon>
        <taxon>Nostocales</taxon>
        <taxon>Nostocaceae</taxon>
        <taxon>Pelatocladus</taxon>
    </lineage>
</organism>
<dbReference type="InterPro" id="IPR029052">
    <property type="entry name" value="Metallo-depent_PP-like"/>
</dbReference>
<dbReference type="Gene3D" id="3.60.21.10">
    <property type="match status" value="1"/>
</dbReference>
<evidence type="ECO:0000313" key="4">
    <source>
        <dbReference type="EMBL" id="MBW4433221.1"/>
    </source>
</evidence>
<evidence type="ECO:0000259" key="3">
    <source>
        <dbReference type="Pfam" id="PF00149"/>
    </source>
</evidence>
<proteinExistence type="predicted"/>
<comment type="caution">
    <text evidence="4">The sequence shown here is derived from an EMBL/GenBank/DDBJ whole genome shotgun (WGS) entry which is preliminary data.</text>
</comment>
<dbReference type="InterPro" id="IPR004843">
    <property type="entry name" value="Calcineurin-like_PHP"/>
</dbReference>
<dbReference type="Pfam" id="PF00149">
    <property type="entry name" value="Metallophos"/>
    <property type="match status" value="1"/>
</dbReference>
<dbReference type="AlphaFoldDB" id="A0A9E3HAT3"/>
<accession>A0A9E3HAT3</accession>